<name>A0ABS3CLJ7_9BACT</name>
<evidence type="ECO:0000256" key="2">
    <source>
        <dbReference type="SAM" id="SignalP"/>
    </source>
</evidence>
<dbReference type="CDD" id="cd00531">
    <property type="entry name" value="NTF2_like"/>
    <property type="match status" value="1"/>
</dbReference>
<dbReference type="InterPro" id="IPR032710">
    <property type="entry name" value="NTF2-like_dom_sf"/>
</dbReference>
<evidence type="ECO:0000256" key="1">
    <source>
        <dbReference type="SAM" id="MobiDB-lite"/>
    </source>
</evidence>
<feature type="region of interest" description="Disordered" evidence="1">
    <location>
        <begin position="74"/>
        <end position="94"/>
    </location>
</feature>
<dbReference type="InterPro" id="IPR027843">
    <property type="entry name" value="DUF4440"/>
</dbReference>
<dbReference type="Proteomes" id="UP000664480">
    <property type="component" value="Unassembled WGS sequence"/>
</dbReference>
<dbReference type="EMBL" id="JAFKCU010000008">
    <property type="protein sequence ID" value="MBN7817971.1"/>
    <property type="molecule type" value="Genomic_DNA"/>
</dbReference>
<dbReference type="RefSeq" id="WP_206588638.1">
    <property type="nucleotide sequence ID" value="NZ_JAFKCU010000008.1"/>
</dbReference>
<comment type="caution">
    <text evidence="4">The sequence shown here is derived from an EMBL/GenBank/DDBJ whole genome shotgun (WGS) entry which is preliminary data.</text>
</comment>
<reference evidence="4 5" key="1">
    <citation type="submission" date="2021-03" db="EMBL/GenBank/DDBJ databases">
        <title>novel species isolated from a fishpond in China.</title>
        <authorList>
            <person name="Lu H."/>
            <person name="Cai Z."/>
        </authorList>
    </citation>
    <scope>NUCLEOTIDE SEQUENCE [LARGE SCALE GENOMIC DNA]</scope>
    <source>
        <strain evidence="4 5">YJ13C</strain>
    </source>
</reference>
<dbReference type="Gene3D" id="3.10.450.50">
    <property type="match status" value="1"/>
</dbReference>
<evidence type="ECO:0000313" key="5">
    <source>
        <dbReference type="Proteomes" id="UP000664480"/>
    </source>
</evidence>
<proteinExistence type="predicted"/>
<feature type="compositionally biased region" description="Polar residues" evidence="1">
    <location>
        <begin position="83"/>
        <end position="94"/>
    </location>
</feature>
<protein>
    <submittedName>
        <fullName evidence="4">Nuclear transport factor 2 family protein</fullName>
    </submittedName>
</protein>
<sequence>MKPYILLFLFFLTFSLASQAQQSCMTAENIKALDAKWEETNLHPKAAFFEDLLSEEFVWVHNHASMIDSKEDMVKRMKRQEEQGSSNTRSRTQSEVKVAIVGNTAIVTGFTVVDRGPTPTRYHFMRTYVEIAGKCYLVGNHTMAIPEEE</sequence>
<feature type="chain" id="PRO_5045598995" evidence="2">
    <location>
        <begin position="21"/>
        <end position="149"/>
    </location>
</feature>
<evidence type="ECO:0000259" key="3">
    <source>
        <dbReference type="Pfam" id="PF14534"/>
    </source>
</evidence>
<keyword evidence="2" id="KW-0732">Signal</keyword>
<dbReference type="Pfam" id="PF14534">
    <property type="entry name" value="DUF4440"/>
    <property type="match status" value="1"/>
</dbReference>
<organism evidence="4 5">
    <name type="scientific">Algoriphagus pacificus</name>
    <dbReference type="NCBI Taxonomy" id="2811234"/>
    <lineage>
        <taxon>Bacteria</taxon>
        <taxon>Pseudomonadati</taxon>
        <taxon>Bacteroidota</taxon>
        <taxon>Cytophagia</taxon>
        <taxon>Cytophagales</taxon>
        <taxon>Cyclobacteriaceae</taxon>
        <taxon>Algoriphagus</taxon>
    </lineage>
</organism>
<accession>A0ABS3CLJ7</accession>
<feature type="signal peptide" evidence="2">
    <location>
        <begin position="1"/>
        <end position="20"/>
    </location>
</feature>
<gene>
    <name evidence="4" type="ORF">J0A69_21205</name>
</gene>
<keyword evidence="5" id="KW-1185">Reference proteome</keyword>
<feature type="domain" description="DUF4440" evidence="3">
    <location>
        <begin position="30"/>
        <end position="134"/>
    </location>
</feature>
<evidence type="ECO:0000313" key="4">
    <source>
        <dbReference type="EMBL" id="MBN7817971.1"/>
    </source>
</evidence>
<dbReference type="SUPFAM" id="SSF54427">
    <property type="entry name" value="NTF2-like"/>
    <property type="match status" value="1"/>
</dbReference>